<dbReference type="AlphaFoldDB" id="A0A510Y4M1"/>
<comment type="subcellular location">
    <subcellularLocation>
        <location evidence="1">Membrane</location>
        <topology evidence="1">Multi-pass membrane protein</topology>
    </subcellularLocation>
</comment>
<evidence type="ECO:0000256" key="2">
    <source>
        <dbReference type="ARBA" id="ARBA00006772"/>
    </source>
</evidence>
<feature type="transmembrane region" description="Helical" evidence="10">
    <location>
        <begin position="277"/>
        <end position="301"/>
    </location>
</feature>
<evidence type="ECO:0000256" key="8">
    <source>
        <dbReference type="ARBA" id="ARBA00031174"/>
    </source>
</evidence>
<dbReference type="EMBL" id="BJUN01000005">
    <property type="protein sequence ID" value="GEK58296.1"/>
    <property type="molecule type" value="Genomic_DNA"/>
</dbReference>
<dbReference type="Pfam" id="PF00939">
    <property type="entry name" value="Na_sulph_symp"/>
    <property type="match status" value="1"/>
</dbReference>
<keyword evidence="5" id="KW-0769">Symport</keyword>
<feature type="transmembrane region" description="Helical" evidence="10">
    <location>
        <begin position="115"/>
        <end position="132"/>
    </location>
</feature>
<feature type="transmembrane region" description="Helical" evidence="10">
    <location>
        <begin position="336"/>
        <end position="355"/>
    </location>
</feature>
<feature type="transmembrane region" description="Helical" evidence="10">
    <location>
        <begin position="461"/>
        <end position="484"/>
    </location>
</feature>
<dbReference type="PANTHER" id="PTHR10283">
    <property type="entry name" value="SOLUTE CARRIER FAMILY 13 MEMBER"/>
    <property type="match status" value="1"/>
</dbReference>
<evidence type="ECO:0000256" key="6">
    <source>
        <dbReference type="ARBA" id="ARBA00022989"/>
    </source>
</evidence>
<dbReference type="PANTHER" id="PTHR10283:SF82">
    <property type="entry name" value="SOLUTE CARRIER FAMILY 13 MEMBER 2"/>
    <property type="match status" value="1"/>
</dbReference>
<dbReference type="GO" id="GO:1905039">
    <property type="term" value="P:carboxylic acid transmembrane transport"/>
    <property type="evidence" value="ECO:0007669"/>
    <property type="project" value="UniProtKB-ARBA"/>
</dbReference>
<accession>A0A510Y4M1</accession>
<organism evidence="11 12">
    <name type="scientific">Marinococcus halophilus</name>
    <dbReference type="NCBI Taxonomy" id="1371"/>
    <lineage>
        <taxon>Bacteria</taxon>
        <taxon>Bacillati</taxon>
        <taxon>Bacillota</taxon>
        <taxon>Bacilli</taxon>
        <taxon>Bacillales</taxon>
        <taxon>Bacillaceae</taxon>
        <taxon>Marinococcus</taxon>
    </lineage>
</organism>
<keyword evidence="7 10" id="KW-0472">Membrane</keyword>
<comment type="caution">
    <text evidence="11">The sequence shown here is derived from an EMBL/GenBank/DDBJ whole genome shotgun (WGS) entry which is preliminary data.</text>
</comment>
<dbReference type="GO" id="GO:0015293">
    <property type="term" value="F:symporter activity"/>
    <property type="evidence" value="ECO:0007669"/>
    <property type="project" value="UniProtKB-KW"/>
</dbReference>
<evidence type="ECO:0000313" key="12">
    <source>
        <dbReference type="Proteomes" id="UP000321051"/>
    </source>
</evidence>
<feature type="compositionally biased region" description="Basic and acidic residues" evidence="9">
    <location>
        <begin position="34"/>
        <end position="49"/>
    </location>
</feature>
<keyword evidence="5" id="KW-0813">Transport</keyword>
<evidence type="ECO:0000256" key="1">
    <source>
        <dbReference type="ARBA" id="ARBA00004141"/>
    </source>
</evidence>
<proteinExistence type="inferred from homology"/>
<reference evidence="11 12" key="1">
    <citation type="submission" date="2019-07" db="EMBL/GenBank/DDBJ databases">
        <title>Whole genome shotgun sequence of Marinococcus halophilus NBRC 102359.</title>
        <authorList>
            <person name="Hosoyama A."/>
            <person name="Uohara A."/>
            <person name="Ohji S."/>
            <person name="Ichikawa N."/>
        </authorList>
    </citation>
    <scope>NUCLEOTIDE SEQUENCE [LARGE SCALE GENOMIC DNA]</scope>
    <source>
        <strain evidence="11 12">NBRC 102359</strain>
    </source>
</reference>
<dbReference type="InterPro" id="IPR001898">
    <property type="entry name" value="SLC13A/DASS"/>
</dbReference>
<feature type="transmembrane region" description="Helical" evidence="10">
    <location>
        <begin position="138"/>
        <end position="157"/>
    </location>
</feature>
<name>A0A510Y4M1_MARHA</name>
<feature type="transmembrane region" description="Helical" evidence="10">
    <location>
        <begin position="169"/>
        <end position="190"/>
    </location>
</feature>
<evidence type="ECO:0000256" key="7">
    <source>
        <dbReference type="ARBA" id="ARBA00023136"/>
    </source>
</evidence>
<dbReference type="OrthoDB" id="9766267at2"/>
<feature type="transmembrane region" description="Helical" evidence="10">
    <location>
        <begin position="522"/>
        <end position="542"/>
    </location>
</feature>
<evidence type="ECO:0000313" key="11">
    <source>
        <dbReference type="EMBL" id="GEK58296.1"/>
    </source>
</evidence>
<feature type="transmembrane region" description="Helical" evidence="10">
    <location>
        <begin position="490"/>
        <end position="510"/>
    </location>
</feature>
<protein>
    <recommendedName>
        <fullName evidence="3">Sodium-dependent dicarboxylate transporter SdcS</fullName>
    </recommendedName>
    <alternativeName>
        <fullName evidence="8">Na(+)/dicarboxylate symporter</fullName>
    </alternativeName>
</protein>
<keyword evidence="4 10" id="KW-0812">Transmembrane</keyword>
<keyword evidence="6 10" id="KW-1133">Transmembrane helix</keyword>
<evidence type="ECO:0000256" key="3">
    <source>
        <dbReference type="ARBA" id="ARBA00020150"/>
    </source>
</evidence>
<dbReference type="GO" id="GO:0005886">
    <property type="term" value="C:plasma membrane"/>
    <property type="evidence" value="ECO:0007669"/>
    <property type="project" value="TreeGrafter"/>
</dbReference>
<feature type="transmembrane region" description="Helical" evidence="10">
    <location>
        <begin position="361"/>
        <end position="378"/>
    </location>
</feature>
<sequence length="548" mass="59980">MNFTKTWNHLWHWNDQVKSQLKNSVKILTFSQPDPKHADNVREAERQELEQEEPNPPNQPRLYSKVQLIGLFLGPLLFLLIQFVVQPETMSAEAVSMLGMIAWIATWWVTEALPIPVTSLLPIVLFPILGIMEMEGVTASYGDPLIFLFAGSFMIALTMEKWNLHKRIALSVIAFVGTNPNTIILGFMIATGFLSMWISNTATTMMMVPISIAVAKHVSDSLKNTDIDTSPGVFPFGTALMLGTAYAATIGGFGTLIGAPANTILAATLNNLYDVQIAFATWMMFGVPLVVLLVPLVWFYLIKIAFPMKVNHIPGGREIIKEELRNLGKTQYEEKIVLTIFSLTAFAWITRSFLLENFIPGINDTIIALCGALLLFLIPSKNKKDTILDWNTALKLPWGILWLFGGGLALAAGITNSGLDSWLGEKLVAFSNAPLFIILLFIIGLITLLTEFTSNTATSTMVYPIVAAGAATLGTDPVVLMIAACMGATFAFMFPVAAPPNAIVFASGYVKMSKMASAGIWLNLICIVISCLIVLYFVPIVFGNLSVM</sequence>
<evidence type="ECO:0000256" key="9">
    <source>
        <dbReference type="SAM" id="MobiDB-lite"/>
    </source>
</evidence>
<feature type="transmembrane region" description="Helical" evidence="10">
    <location>
        <begin position="68"/>
        <end position="85"/>
    </location>
</feature>
<feature type="region of interest" description="Disordered" evidence="9">
    <location>
        <begin position="31"/>
        <end position="59"/>
    </location>
</feature>
<feature type="transmembrane region" description="Helical" evidence="10">
    <location>
        <begin position="236"/>
        <end position="257"/>
    </location>
</feature>
<feature type="transmembrane region" description="Helical" evidence="10">
    <location>
        <begin position="398"/>
        <end position="415"/>
    </location>
</feature>
<dbReference type="GO" id="GO:0008514">
    <property type="term" value="F:organic anion transmembrane transporter activity"/>
    <property type="evidence" value="ECO:0007669"/>
    <property type="project" value="UniProtKB-ARBA"/>
</dbReference>
<gene>
    <name evidence="11" type="primary">sdcS</name>
    <name evidence="11" type="ORF">MHA01_12010</name>
</gene>
<dbReference type="NCBIfam" id="TIGR00785">
    <property type="entry name" value="dass"/>
    <property type="match status" value="1"/>
</dbReference>
<evidence type="ECO:0000256" key="4">
    <source>
        <dbReference type="ARBA" id="ARBA00022692"/>
    </source>
</evidence>
<keyword evidence="12" id="KW-1185">Reference proteome</keyword>
<dbReference type="CDD" id="cd01115">
    <property type="entry name" value="SLC13_permease"/>
    <property type="match status" value="1"/>
</dbReference>
<evidence type="ECO:0000256" key="5">
    <source>
        <dbReference type="ARBA" id="ARBA00022847"/>
    </source>
</evidence>
<dbReference type="RefSeq" id="WP_094908386.1">
    <property type="nucleotide sequence ID" value="NZ_BJUN01000005.1"/>
</dbReference>
<dbReference type="STRING" id="1371.GCA_900166605_02692"/>
<comment type="similarity">
    <text evidence="2">Belongs to the SLC13A/DASS transporter (TC 2.A.47) family. NADC subfamily.</text>
</comment>
<evidence type="ECO:0000256" key="10">
    <source>
        <dbReference type="SAM" id="Phobius"/>
    </source>
</evidence>
<feature type="transmembrane region" description="Helical" evidence="10">
    <location>
        <begin position="427"/>
        <end position="449"/>
    </location>
</feature>
<dbReference type="Proteomes" id="UP000321051">
    <property type="component" value="Unassembled WGS sequence"/>
</dbReference>